<dbReference type="RefSeq" id="WP_309488362.1">
    <property type="nucleotide sequence ID" value="NZ_JAENIG010000001.1"/>
</dbReference>
<proteinExistence type="predicted"/>
<evidence type="ECO:0000256" key="1">
    <source>
        <dbReference type="SAM" id="SignalP"/>
    </source>
</evidence>
<comment type="caution">
    <text evidence="2">The sequence shown here is derived from an EMBL/GenBank/DDBJ whole genome shotgun (WGS) entry which is preliminary data.</text>
</comment>
<evidence type="ECO:0000313" key="3">
    <source>
        <dbReference type="Proteomes" id="UP000634206"/>
    </source>
</evidence>
<dbReference type="EMBL" id="JAENIG010000001">
    <property type="protein sequence ID" value="MBK1853764.1"/>
    <property type="molecule type" value="Genomic_DNA"/>
</dbReference>
<protein>
    <recommendedName>
        <fullName evidence="4">Secreted protein</fullName>
    </recommendedName>
</protein>
<gene>
    <name evidence="2" type="ORF">JIN83_02225</name>
</gene>
<dbReference type="AlphaFoldDB" id="A0AAE2SBB1"/>
<sequence length="158" mass="17240">MLRNFGSIIVVMLLLIAFGRCASDQFGLFHTTEASCCQTICTSPAHCPLSADQCHDHSPDDGEEHNNHDKPAPCQLCFIIDSDSVIIQDGVKLPTPPLVNIVPFDDFGDDFGRLAERISSLVAADTRLELLPDPPTELRSLHRCLVTKTTPVRGPSMA</sequence>
<dbReference type="Proteomes" id="UP000634206">
    <property type="component" value="Unassembled WGS sequence"/>
</dbReference>
<feature type="chain" id="PRO_5042009813" description="Secreted protein" evidence="1">
    <location>
        <begin position="23"/>
        <end position="158"/>
    </location>
</feature>
<keyword evidence="3" id="KW-1185">Reference proteome</keyword>
<name>A0AAE2SBB1_9BACT</name>
<reference evidence="2" key="1">
    <citation type="submission" date="2021-01" db="EMBL/GenBank/DDBJ databases">
        <title>Modified the classification status of verrucomicrobia.</title>
        <authorList>
            <person name="Feng X."/>
        </authorList>
    </citation>
    <scope>NUCLEOTIDE SEQUENCE</scope>
    <source>
        <strain evidence="2">5K15</strain>
    </source>
</reference>
<accession>A0AAE2SBB1</accession>
<evidence type="ECO:0008006" key="4">
    <source>
        <dbReference type="Google" id="ProtNLM"/>
    </source>
</evidence>
<organism evidence="2 3">
    <name type="scientific">Oceaniferula flava</name>
    <dbReference type="NCBI Taxonomy" id="2800421"/>
    <lineage>
        <taxon>Bacteria</taxon>
        <taxon>Pseudomonadati</taxon>
        <taxon>Verrucomicrobiota</taxon>
        <taxon>Verrucomicrobiia</taxon>
        <taxon>Verrucomicrobiales</taxon>
        <taxon>Verrucomicrobiaceae</taxon>
        <taxon>Oceaniferula</taxon>
    </lineage>
</organism>
<feature type="signal peptide" evidence="1">
    <location>
        <begin position="1"/>
        <end position="22"/>
    </location>
</feature>
<keyword evidence="1" id="KW-0732">Signal</keyword>
<evidence type="ECO:0000313" key="2">
    <source>
        <dbReference type="EMBL" id="MBK1853764.1"/>
    </source>
</evidence>